<dbReference type="Pfam" id="PF02452">
    <property type="entry name" value="PemK_toxin"/>
    <property type="match status" value="1"/>
</dbReference>
<dbReference type="Proteomes" id="UP000231379">
    <property type="component" value="Unassembled WGS sequence"/>
</dbReference>
<dbReference type="PANTHER" id="PTHR33988">
    <property type="entry name" value="ENDORIBONUCLEASE MAZF-RELATED"/>
    <property type="match status" value="1"/>
</dbReference>
<reference evidence="2" key="1">
    <citation type="submission" date="2017-09" db="EMBL/GenBank/DDBJ databases">
        <title>Depth-based differentiation of microbial function through sediment-hosted aquifers and enrichment of novel symbionts in the deep terrestrial subsurface.</title>
        <authorList>
            <person name="Probst A.J."/>
            <person name="Ladd B."/>
            <person name="Jarett J.K."/>
            <person name="Geller-Mcgrath D.E."/>
            <person name="Sieber C.M.K."/>
            <person name="Emerson J.B."/>
            <person name="Anantharaman K."/>
            <person name="Thomas B.C."/>
            <person name="Malmstrom R."/>
            <person name="Stieglmeier M."/>
            <person name="Klingl A."/>
            <person name="Woyke T."/>
            <person name="Ryan C.M."/>
            <person name="Banfield J.F."/>
        </authorList>
    </citation>
    <scope>NUCLEOTIDE SEQUENCE [LARGE SCALE GENOMIC DNA]</scope>
</reference>
<evidence type="ECO:0008006" key="3">
    <source>
        <dbReference type="Google" id="ProtNLM"/>
    </source>
</evidence>
<comment type="caution">
    <text evidence="1">The sequence shown here is derived from an EMBL/GenBank/DDBJ whole genome shotgun (WGS) entry which is preliminary data.</text>
</comment>
<name>A0A2H0U7V8_9BACT</name>
<gene>
    <name evidence="1" type="ORF">COU20_02210</name>
</gene>
<accession>A0A2H0U7V8</accession>
<dbReference type="GO" id="GO:0004521">
    <property type="term" value="F:RNA endonuclease activity"/>
    <property type="evidence" value="ECO:0007669"/>
    <property type="project" value="TreeGrafter"/>
</dbReference>
<dbReference type="InterPro" id="IPR003477">
    <property type="entry name" value="PemK-like"/>
</dbReference>
<dbReference type="InterPro" id="IPR011067">
    <property type="entry name" value="Plasmid_toxin/cell-grow_inhib"/>
</dbReference>
<dbReference type="EMBL" id="PFBM01000013">
    <property type="protein sequence ID" value="PIR82493.1"/>
    <property type="molecule type" value="Genomic_DNA"/>
</dbReference>
<evidence type="ECO:0000313" key="1">
    <source>
        <dbReference type="EMBL" id="PIR82493.1"/>
    </source>
</evidence>
<evidence type="ECO:0000313" key="2">
    <source>
        <dbReference type="Proteomes" id="UP000231379"/>
    </source>
</evidence>
<dbReference type="GO" id="GO:0006402">
    <property type="term" value="P:mRNA catabolic process"/>
    <property type="evidence" value="ECO:0007669"/>
    <property type="project" value="TreeGrafter"/>
</dbReference>
<proteinExistence type="predicted"/>
<sequence length="163" mass="19072">MVRIFSSRRMRNTSPSIRPRSSAWRRLLPQLFASTDMEKNFDKWNTVKKKTNYERARFYTVREIWWCRLGVNVGTEQDGSGESFLRPVVIVRSFGSETCVVVPLTASRRQHPLRIPVGKVQQQDATALLSQIRVIDTRRLVEKVGFLNKDTFTELRKAVRRLF</sequence>
<dbReference type="SUPFAM" id="SSF50118">
    <property type="entry name" value="Cell growth inhibitor/plasmid maintenance toxic component"/>
    <property type="match status" value="1"/>
</dbReference>
<organism evidence="1 2">
    <name type="scientific">Candidatus Kaiserbacteria bacterium CG10_big_fil_rev_8_21_14_0_10_59_10</name>
    <dbReference type="NCBI Taxonomy" id="1974612"/>
    <lineage>
        <taxon>Bacteria</taxon>
        <taxon>Candidatus Kaiseribacteriota</taxon>
    </lineage>
</organism>
<protein>
    <recommendedName>
        <fullName evidence="3">Type II toxin-antitoxin system PemK/MazF family toxin</fullName>
    </recommendedName>
</protein>
<dbReference type="GO" id="GO:0016075">
    <property type="term" value="P:rRNA catabolic process"/>
    <property type="evidence" value="ECO:0007669"/>
    <property type="project" value="TreeGrafter"/>
</dbReference>
<dbReference type="GO" id="GO:0003677">
    <property type="term" value="F:DNA binding"/>
    <property type="evidence" value="ECO:0007669"/>
    <property type="project" value="InterPro"/>
</dbReference>
<dbReference type="PANTHER" id="PTHR33988:SF2">
    <property type="entry name" value="ENDORIBONUCLEASE MAZF"/>
    <property type="match status" value="1"/>
</dbReference>
<dbReference type="Gene3D" id="2.30.30.110">
    <property type="match status" value="1"/>
</dbReference>
<dbReference type="AlphaFoldDB" id="A0A2H0U7V8"/>